<dbReference type="Pfam" id="PF00175">
    <property type="entry name" value="NAD_binding_1"/>
    <property type="match status" value="1"/>
</dbReference>
<feature type="transmembrane region" description="Helical" evidence="13">
    <location>
        <begin position="170"/>
        <end position="190"/>
    </location>
</feature>
<dbReference type="InterPro" id="IPR050415">
    <property type="entry name" value="MRET"/>
</dbReference>
<evidence type="ECO:0000256" key="8">
    <source>
        <dbReference type="ARBA" id="ARBA00022989"/>
    </source>
</evidence>
<dbReference type="InterPro" id="IPR017938">
    <property type="entry name" value="Riboflavin_synthase-like_b-brl"/>
</dbReference>
<feature type="transmembrane region" description="Helical" evidence="13">
    <location>
        <begin position="56"/>
        <end position="77"/>
    </location>
</feature>
<evidence type="ECO:0000256" key="1">
    <source>
        <dbReference type="ARBA" id="ARBA00001974"/>
    </source>
</evidence>
<keyword evidence="10" id="KW-0408">Iron</keyword>
<dbReference type="InterPro" id="IPR012675">
    <property type="entry name" value="Beta-grasp_dom_sf"/>
</dbReference>
<dbReference type="GO" id="GO:0016020">
    <property type="term" value="C:membrane"/>
    <property type="evidence" value="ECO:0007669"/>
    <property type="project" value="UniProtKB-SubCell"/>
</dbReference>
<dbReference type="InterPro" id="IPR001709">
    <property type="entry name" value="Flavoprot_Pyr_Nucl_cyt_Rdtase"/>
</dbReference>
<proteinExistence type="predicted"/>
<dbReference type="InterPro" id="IPR008333">
    <property type="entry name" value="Cbr1-like_FAD-bd_dom"/>
</dbReference>
<feature type="transmembrane region" description="Helical" evidence="13">
    <location>
        <begin position="130"/>
        <end position="150"/>
    </location>
</feature>
<dbReference type="CDD" id="cd06214">
    <property type="entry name" value="PA_degradation_oxidoreductase_like"/>
    <property type="match status" value="1"/>
</dbReference>
<dbReference type="Proteomes" id="UP000251402">
    <property type="component" value="Chromosome"/>
</dbReference>
<feature type="domain" description="2Fe-2S ferredoxin-type" evidence="14">
    <location>
        <begin position="464"/>
        <end position="555"/>
    </location>
</feature>
<evidence type="ECO:0000256" key="5">
    <source>
        <dbReference type="ARBA" id="ARBA00022714"/>
    </source>
</evidence>
<dbReference type="InterPro" id="IPR036010">
    <property type="entry name" value="2Fe-2S_ferredoxin-like_sf"/>
</dbReference>
<keyword evidence="3" id="KW-0285">Flavoprotein</keyword>
<dbReference type="PANTHER" id="PTHR47354:SF8">
    <property type="entry name" value="1,2-PHENYLACETYL-COA EPOXIDASE, SUBUNIT E"/>
    <property type="match status" value="1"/>
</dbReference>
<evidence type="ECO:0000313" key="16">
    <source>
        <dbReference type="EMBL" id="QEM06100.1"/>
    </source>
</evidence>
<dbReference type="SUPFAM" id="SSF63380">
    <property type="entry name" value="Riboflavin synthase domain-like"/>
    <property type="match status" value="1"/>
</dbReference>
<evidence type="ECO:0000256" key="9">
    <source>
        <dbReference type="ARBA" id="ARBA00023002"/>
    </source>
</evidence>
<evidence type="ECO:0000256" key="10">
    <source>
        <dbReference type="ARBA" id="ARBA00023004"/>
    </source>
</evidence>
<dbReference type="InterPro" id="IPR013130">
    <property type="entry name" value="Fe3_Rdtase_TM_dom"/>
</dbReference>
<evidence type="ECO:0000313" key="18">
    <source>
        <dbReference type="Proteomes" id="UP000250557"/>
    </source>
</evidence>
<evidence type="ECO:0000256" key="6">
    <source>
        <dbReference type="ARBA" id="ARBA00022723"/>
    </source>
</evidence>
<dbReference type="Proteomes" id="UP000250557">
    <property type="component" value="Chromosome"/>
</dbReference>
<dbReference type="InterPro" id="IPR006058">
    <property type="entry name" value="2Fe2S_fd_BS"/>
</dbReference>
<keyword evidence="7" id="KW-0274">FAD</keyword>
<dbReference type="AlphaFoldDB" id="A0A364WQQ4"/>
<dbReference type="InterPro" id="IPR001433">
    <property type="entry name" value="OxRdtase_FAD/NAD-bd"/>
</dbReference>
<evidence type="ECO:0000256" key="12">
    <source>
        <dbReference type="ARBA" id="ARBA00023136"/>
    </source>
</evidence>
<dbReference type="GO" id="GO:0051537">
    <property type="term" value="F:2 iron, 2 sulfur cluster binding"/>
    <property type="evidence" value="ECO:0007669"/>
    <property type="project" value="UniProtKB-KW"/>
</dbReference>
<keyword evidence="5" id="KW-0001">2Fe-2S</keyword>
<sequence>MSDSIFLQLSADAGIAATIIFTVNYLFGILISTSYQRATLYQKLPKALKSISIYNWHNWTAYIALSIVLLHPVLLLFDPATKFSFVNIVFPIHAPTQRLYVALGTISMFAIVLVILTTQKAIKNRLGFRAWKNIHLISYATGLLFIIHGIVMDPELKNRPVDYLDAEKLASEACFLILLAAVYFRVRYVIKKRQTSKFYKLRISKVISETTDAKTFVLEIPENLKNVFNYIPGQFIQLELTVNGDEYKRAYSLSSSPFTDDGLYFTIKRVKDGIVSNFLNDTITPGDELLVLPPSGNFFKEYSLIAPTHFVFFAGGSGITPIYSIIKSLLHQQPDSHISLIYANRDLDSIIFQRELELLEASYQERLTITHVLSAASVGWSALTGRLDQDKIVQFMHKWKIMPVANTVYYVCGPSPFMELVEQELAYHKIQPSKIHLEKFISISNAEDLLKAGTGLEDIDTVGASLNAQLDGSNHKTSCKKDQILLDVLLANGINAPYSCREGICSSCKAKLVEGMVMMKKHTSLSDTDIKNDQILTCQAFPLSAKIRIDYDNLK</sequence>
<evidence type="ECO:0000256" key="7">
    <source>
        <dbReference type="ARBA" id="ARBA00022827"/>
    </source>
</evidence>
<keyword evidence="9" id="KW-0560">Oxidoreductase</keyword>
<dbReference type="Pfam" id="PF00111">
    <property type="entry name" value="Fer2"/>
    <property type="match status" value="1"/>
</dbReference>
<feature type="transmembrane region" description="Helical" evidence="13">
    <location>
        <begin position="97"/>
        <end position="118"/>
    </location>
</feature>
<feature type="domain" description="FAD-binding FR-type" evidence="15">
    <location>
        <begin position="196"/>
        <end position="301"/>
    </location>
</feature>
<accession>A0A364WQQ4</accession>
<dbReference type="PRINTS" id="PR00371">
    <property type="entry name" value="FPNCR"/>
</dbReference>
<dbReference type="SUPFAM" id="SSF52343">
    <property type="entry name" value="Ferredoxin reductase-like, C-terminal NADP-linked domain"/>
    <property type="match status" value="1"/>
</dbReference>
<gene>
    <name evidence="17" type="ORF">DEO27_027605</name>
    <name evidence="16" type="ORF">DIU31_022250</name>
</gene>
<dbReference type="Gene3D" id="3.40.50.80">
    <property type="entry name" value="Nucleotide-binding domain of ferredoxin-NADP reductase (FNR) module"/>
    <property type="match status" value="1"/>
</dbReference>
<name>A0A364WQQ4_9SPHI</name>
<dbReference type="PROSITE" id="PS00197">
    <property type="entry name" value="2FE2S_FER_1"/>
    <property type="match status" value="1"/>
</dbReference>
<dbReference type="InterPro" id="IPR039261">
    <property type="entry name" value="FNR_nucleotide-bd"/>
</dbReference>
<protein>
    <submittedName>
        <fullName evidence="17">2Fe-2S iron-sulfur cluster binding domain-containing protein</fullName>
    </submittedName>
</protein>
<evidence type="ECO:0000313" key="19">
    <source>
        <dbReference type="Proteomes" id="UP000251402"/>
    </source>
</evidence>
<dbReference type="Pfam" id="PF01794">
    <property type="entry name" value="Ferric_reduct"/>
    <property type="match status" value="1"/>
</dbReference>
<dbReference type="Gene3D" id="2.40.30.10">
    <property type="entry name" value="Translation factors"/>
    <property type="match status" value="1"/>
</dbReference>
<dbReference type="SUPFAM" id="SSF54292">
    <property type="entry name" value="2Fe-2S ferredoxin-like"/>
    <property type="match status" value="1"/>
</dbReference>
<evidence type="ECO:0000256" key="13">
    <source>
        <dbReference type="SAM" id="Phobius"/>
    </source>
</evidence>
<evidence type="ECO:0000256" key="3">
    <source>
        <dbReference type="ARBA" id="ARBA00022630"/>
    </source>
</evidence>
<evidence type="ECO:0000259" key="15">
    <source>
        <dbReference type="PROSITE" id="PS51384"/>
    </source>
</evidence>
<comment type="cofactor">
    <cofactor evidence="1">
        <name>FAD</name>
        <dbReference type="ChEBI" id="CHEBI:57692"/>
    </cofactor>
</comment>
<dbReference type="Pfam" id="PF00970">
    <property type="entry name" value="FAD_binding_6"/>
    <property type="match status" value="1"/>
</dbReference>
<dbReference type="InterPro" id="IPR001041">
    <property type="entry name" value="2Fe-2S_ferredoxin-type"/>
</dbReference>
<keyword evidence="19" id="KW-1185">Reference proteome</keyword>
<keyword evidence="8 13" id="KW-1133">Transmembrane helix</keyword>
<dbReference type="KEGG" id="mrub:DEO27_027605"/>
<evidence type="ECO:0000313" key="17">
    <source>
        <dbReference type="EMBL" id="QEM13617.1"/>
    </source>
</evidence>
<dbReference type="CDD" id="cd00207">
    <property type="entry name" value="fer2"/>
    <property type="match status" value="1"/>
</dbReference>
<reference evidence="17 18" key="1">
    <citation type="submission" date="2019-08" db="EMBL/GenBank/DDBJ databases">
        <title>Comparative genome analysis confer to the adaptation heavy metal polluted environment.</title>
        <authorList>
            <person name="Li Y."/>
        </authorList>
    </citation>
    <scope>NUCLEOTIDE SEQUENCE [LARGE SCALE GENOMIC DNA]</scope>
    <source>
        <strain evidence="17">P1</strain>
        <strain evidence="16 18">P2</strain>
    </source>
</reference>
<dbReference type="PROSITE" id="PS51085">
    <property type="entry name" value="2FE2S_FER_2"/>
    <property type="match status" value="1"/>
</dbReference>
<keyword evidence="6" id="KW-0479">Metal-binding</keyword>
<dbReference type="EMBL" id="CP043451">
    <property type="protein sequence ID" value="QEM06100.1"/>
    <property type="molecule type" value="Genomic_DNA"/>
</dbReference>
<dbReference type="Gene3D" id="3.10.20.30">
    <property type="match status" value="1"/>
</dbReference>
<organism evidence="17 19">
    <name type="scientific">Mucilaginibacter rubeus</name>
    <dbReference type="NCBI Taxonomy" id="2027860"/>
    <lineage>
        <taxon>Bacteria</taxon>
        <taxon>Pseudomonadati</taxon>
        <taxon>Bacteroidota</taxon>
        <taxon>Sphingobacteriia</taxon>
        <taxon>Sphingobacteriales</taxon>
        <taxon>Sphingobacteriaceae</taxon>
        <taxon>Mucilaginibacter</taxon>
    </lineage>
</organism>
<dbReference type="PANTHER" id="PTHR47354">
    <property type="entry name" value="NADH OXIDOREDUCTASE HCR"/>
    <property type="match status" value="1"/>
</dbReference>
<dbReference type="EMBL" id="CP043450">
    <property type="protein sequence ID" value="QEM13617.1"/>
    <property type="molecule type" value="Genomic_DNA"/>
</dbReference>
<comment type="subcellular location">
    <subcellularLocation>
        <location evidence="2">Membrane</location>
        <topology evidence="2">Multi-pass membrane protein</topology>
    </subcellularLocation>
</comment>
<dbReference type="PRINTS" id="PR00410">
    <property type="entry name" value="PHEHYDRXLASE"/>
</dbReference>
<evidence type="ECO:0000256" key="4">
    <source>
        <dbReference type="ARBA" id="ARBA00022692"/>
    </source>
</evidence>
<dbReference type="OrthoDB" id="9789468at2"/>
<dbReference type="GO" id="GO:0050660">
    <property type="term" value="F:flavin adenine dinucleotide binding"/>
    <property type="evidence" value="ECO:0007669"/>
    <property type="project" value="TreeGrafter"/>
</dbReference>
<dbReference type="InterPro" id="IPR017927">
    <property type="entry name" value="FAD-bd_FR_type"/>
</dbReference>
<feature type="transmembrane region" description="Helical" evidence="13">
    <location>
        <begin position="15"/>
        <end position="35"/>
    </location>
</feature>
<keyword evidence="4 13" id="KW-0812">Transmembrane</keyword>
<dbReference type="GO" id="GO:0016491">
    <property type="term" value="F:oxidoreductase activity"/>
    <property type="evidence" value="ECO:0007669"/>
    <property type="project" value="UniProtKB-KW"/>
</dbReference>
<dbReference type="PROSITE" id="PS51384">
    <property type="entry name" value="FAD_FR"/>
    <property type="match status" value="1"/>
</dbReference>
<evidence type="ECO:0000256" key="2">
    <source>
        <dbReference type="ARBA" id="ARBA00004141"/>
    </source>
</evidence>
<keyword evidence="12 13" id="KW-0472">Membrane</keyword>
<keyword evidence="11" id="KW-0411">Iron-sulfur</keyword>
<evidence type="ECO:0000256" key="11">
    <source>
        <dbReference type="ARBA" id="ARBA00023014"/>
    </source>
</evidence>
<evidence type="ECO:0000259" key="14">
    <source>
        <dbReference type="PROSITE" id="PS51085"/>
    </source>
</evidence>
<dbReference type="GO" id="GO:0046872">
    <property type="term" value="F:metal ion binding"/>
    <property type="evidence" value="ECO:0007669"/>
    <property type="project" value="UniProtKB-KW"/>
</dbReference>